<evidence type="ECO:0000259" key="18">
    <source>
        <dbReference type="PROSITE" id="PS01186"/>
    </source>
</evidence>
<feature type="disulfide bond" evidence="14">
    <location>
        <begin position="122"/>
        <end position="137"/>
    </location>
</feature>
<keyword evidence="6 16" id="KW-0812">Transmembrane</keyword>
<comment type="caution">
    <text evidence="14">Lacks conserved residue(s) required for the propagation of feature annotation.</text>
</comment>
<reference evidence="19" key="1">
    <citation type="submission" date="2025-08" db="UniProtKB">
        <authorList>
            <consortium name="Ensembl"/>
        </authorList>
    </citation>
    <scope>IDENTIFICATION</scope>
</reference>
<dbReference type="InterPro" id="IPR049883">
    <property type="entry name" value="NOTCH1_EGF-like"/>
</dbReference>
<evidence type="ECO:0000256" key="9">
    <source>
        <dbReference type="ARBA" id="ARBA00022989"/>
    </source>
</evidence>
<dbReference type="Pfam" id="PF14670">
    <property type="entry name" value="FXa_inhibition"/>
    <property type="match status" value="1"/>
</dbReference>
<evidence type="ECO:0000256" key="15">
    <source>
        <dbReference type="PROSITE-ProRule" id="PRU00461"/>
    </source>
</evidence>
<dbReference type="SUPFAM" id="SSF57184">
    <property type="entry name" value="Growth factor receptor domain"/>
    <property type="match status" value="1"/>
</dbReference>
<dbReference type="SMART" id="SM00135">
    <property type="entry name" value="LY"/>
    <property type="match status" value="3"/>
</dbReference>
<dbReference type="PROSITE" id="PS51120">
    <property type="entry name" value="LDLRB"/>
    <property type="match status" value="1"/>
</dbReference>
<evidence type="ECO:0000256" key="1">
    <source>
        <dbReference type="ARBA" id="ARBA00004251"/>
    </source>
</evidence>
<feature type="disulfide bond" evidence="14">
    <location>
        <begin position="209"/>
        <end position="224"/>
    </location>
</feature>
<dbReference type="CDD" id="cd00112">
    <property type="entry name" value="LDLa"/>
    <property type="match status" value="7"/>
</dbReference>
<feature type="disulfide bond" evidence="14">
    <location>
        <begin position="232"/>
        <end position="244"/>
    </location>
</feature>
<feature type="chain" id="PRO_5034184692" evidence="17">
    <location>
        <begin position="24"/>
        <end position="766"/>
    </location>
</feature>
<evidence type="ECO:0000313" key="19">
    <source>
        <dbReference type="Ensembl" id="ENSNMLP00000002019.1"/>
    </source>
</evidence>
<dbReference type="PANTHER" id="PTHR22722">
    <property type="entry name" value="LOW-DENSITY LIPOPROTEIN RECEPTOR-RELATED PROTEIN 2-RELATED"/>
    <property type="match status" value="1"/>
</dbReference>
<evidence type="ECO:0000256" key="4">
    <source>
        <dbReference type="ARBA" id="ARBA00022536"/>
    </source>
</evidence>
<dbReference type="GO" id="GO:0016324">
    <property type="term" value="C:apical plasma membrane"/>
    <property type="evidence" value="ECO:0007669"/>
    <property type="project" value="TreeGrafter"/>
</dbReference>
<dbReference type="PANTHER" id="PTHR22722:SF15">
    <property type="entry name" value="LOW-DENSITY LIPOPROTEIN RECEPTOR-RELATED"/>
    <property type="match status" value="1"/>
</dbReference>
<dbReference type="PROSITE" id="PS00010">
    <property type="entry name" value="ASX_HYDROXYL"/>
    <property type="match status" value="1"/>
</dbReference>
<dbReference type="InterPro" id="IPR002172">
    <property type="entry name" value="LDrepeatLR_classA_rpt"/>
</dbReference>
<feature type="repeat" description="LDL-receptor class B" evidence="15">
    <location>
        <begin position="463"/>
        <end position="505"/>
    </location>
</feature>
<evidence type="ECO:0000256" key="3">
    <source>
        <dbReference type="ARBA" id="ARBA00022475"/>
    </source>
</evidence>
<dbReference type="InterPro" id="IPR000742">
    <property type="entry name" value="EGF"/>
</dbReference>
<comment type="subcellular location">
    <subcellularLocation>
        <location evidence="1">Cell membrane</location>
        <topology evidence="1">Single-pass type I membrane protein</topology>
    </subcellularLocation>
</comment>
<organism evidence="19 20">
    <name type="scientific">Neogobius melanostomus</name>
    <name type="common">round goby</name>
    <dbReference type="NCBI Taxonomy" id="47308"/>
    <lineage>
        <taxon>Eukaryota</taxon>
        <taxon>Metazoa</taxon>
        <taxon>Chordata</taxon>
        <taxon>Craniata</taxon>
        <taxon>Vertebrata</taxon>
        <taxon>Euteleostomi</taxon>
        <taxon>Actinopterygii</taxon>
        <taxon>Neopterygii</taxon>
        <taxon>Teleostei</taxon>
        <taxon>Neoteleostei</taxon>
        <taxon>Acanthomorphata</taxon>
        <taxon>Gobiaria</taxon>
        <taxon>Gobiiformes</taxon>
        <taxon>Gobioidei</taxon>
        <taxon>Gobiidae</taxon>
        <taxon>Benthophilinae</taxon>
        <taxon>Neogobiini</taxon>
        <taxon>Neogobius</taxon>
    </lineage>
</organism>
<dbReference type="SUPFAM" id="SSF57424">
    <property type="entry name" value="LDL receptor-like module"/>
    <property type="match status" value="7"/>
</dbReference>
<keyword evidence="13" id="KW-0325">Glycoprotein</keyword>
<dbReference type="InterPro" id="IPR011042">
    <property type="entry name" value="6-blade_b-propeller_TolB-like"/>
</dbReference>
<dbReference type="InterPro" id="IPR023415">
    <property type="entry name" value="LDLR_class-A_CS"/>
</dbReference>
<dbReference type="InterPro" id="IPR000152">
    <property type="entry name" value="EGF-type_Asp/Asn_hydroxyl_site"/>
</dbReference>
<feature type="disulfide bond" evidence="14">
    <location>
        <begin position="197"/>
        <end position="215"/>
    </location>
</feature>
<evidence type="ECO:0000256" key="10">
    <source>
        <dbReference type="ARBA" id="ARBA00023136"/>
    </source>
</evidence>
<keyword evidence="11 14" id="KW-1015">Disulfide bond</keyword>
<protein>
    <submittedName>
        <fullName evidence="19">Low density lipoprotein receptor b</fullName>
    </submittedName>
</protein>
<feature type="disulfide bond" evidence="14">
    <location>
        <begin position="190"/>
        <end position="202"/>
    </location>
</feature>
<evidence type="ECO:0000256" key="5">
    <source>
        <dbReference type="ARBA" id="ARBA00022583"/>
    </source>
</evidence>
<evidence type="ECO:0000256" key="14">
    <source>
        <dbReference type="PROSITE-ProRule" id="PRU00124"/>
    </source>
</evidence>
<dbReference type="FunFam" id="4.10.400.10:FF:000124">
    <property type="entry name" value="Low density lipoprotein receptor"/>
    <property type="match status" value="1"/>
</dbReference>
<name>A0A8C6S737_9GOBI</name>
<evidence type="ECO:0000256" key="2">
    <source>
        <dbReference type="ARBA" id="ARBA00009939"/>
    </source>
</evidence>
<keyword evidence="12" id="KW-0675">Receptor</keyword>
<reference evidence="19" key="2">
    <citation type="submission" date="2025-09" db="UniProtKB">
        <authorList>
            <consortium name="Ensembl"/>
        </authorList>
    </citation>
    <scope>IDENTIFICATION</scope>
</reference>
<dbReference type="GO" id="GO:0006898">
    <property type="term" value="P:receptor-mediated endocytosis"/>
    <property type="evidence" value="ECO:0007669"/>
    <property type="project" value="TreeGrafter"/>
</dbReference>
<dbReference type="FunFam" id="4.10.400.10:FF:000034">
    <property type="entry name" value="Low-density lipoprotein receptor-related protein 2"/>
    <property type="match status" value="1"/>
</dbReference>
<dbReference type="Pfam" id="PF07645">
    <property type="entry name" value="EGF_CA"/>
    <property type="match status" value="1"/>
</dbReference>
<feature type="disulfide bond" evidence="14">
    <location>
        <begin position="25"/>
        <end position="37"/>
    </location>
</feature>
<feature type="domain" description="EGF-like" evidence="18">
    <location>
        <begin position="331"/>
        <end position="346"/>
    </location>
</feature>
<keyword evidence="4" id="KW-0245">EGF-like domain</keyword>
<dbReference type="PROSITE" id="PS01187">
    <property type="entry name" value="EGF_CA"/>
    <property type="match status" value="1"/>
</dbReference>
<comment type="similarity">
    <text evidence="2">Belongs to the LDLR family.</text>
</comment>
<feature type="transmembrane region" description="Helical" evidence="16">
    <location>
        <begin position="688"/>
        <end position="706"/>
    </location>
</feature>
<dbReference type="SMART" id="SM00181">
    <property type="entry name" value="EGF"/>
    <property type="match status" value="5"/>
</dbReference>
<dbReference type="Proteomes" id="UP000694523">
    <property type="component" value="Unplaced"/>
</dbReference>
<dbReference type="FunFam" id="2.120.10.30:FF:000241">
    <property type="entry name" value="Low-density lipoprotein receptor-related protein 6"/>
    <property type="match status" value="1"/>
</dbReference>
<evidence type="ECO:0000256" key="17">
    <source>
        <dbReference type="SAM" id="SignalP"/>
    </source>
</evidence>
<feature type="disulfide bond" evidence="14">
    <location>
        <begin position="149"/>
        <end position="167"/>
    </location>
</feature>
<dbReference type="FunFam" id="4.10.400.10:FF:000002">
    <property type="entry name" value="Low-density lipoprotein receptor-related protein 1"/>
    <property type="match status" value="1"/>
</dbReference>
<proteinExistence type="inferred from homology"/>
<feature type="disulfide bond" evidence="14">
    <location>
        <begin position="32"/>
        <end position="50"/>
    </location>
</feature>
<keyword evidence="20" id="KW-1185">Reference proteome</keyword>
<dbReference type="GO" id="GO:0005509">
    <property type="term" value="F:calcium ion binding"/>
    <property type="evidence" value="ECO:0007669"/>
    <property type="project" value="InterPro"/>
</dbReference>
<feature type="disulfide bond" evidence="14">
    <location>
        <begin position="83"/>
        <end position="98"/>
    </location>
</feature>
<keyword evidence="7 17" id="KW-0732">Signal</keyword>
<dbReference type="InterPro" id="IPR000033">
    <property type="entry name" value="LDLR_classB_rpt"/>
</dbReference>
<dbReference type="Ensembl" id="ENSNMLT00000002342.1">
    <property type="protein sequence ID" value="ENSNMLP00000002019.1"/>
    <property type="gene ID" value="ENSNMLG00000001382.1"/>
</dbReference>
<keyword evidence="8" id="KW-0677">Repeat</keyword>
<feature type="disulfide bond" evidence="14">
    <location>
        <begin position="110"/>
        <end position="128"/>
    </location>
</feature>
<dbReference type="PROSITE" id="PS01209">
    <property type="entry name" value="LDLRA_1"/>
    <property type="match status" value="5"/>
</dbReference>
<dbReference type="Pfam" id="PF00057">
    <property type="entry name" value="Ldl_recept_a"/>
    <property type="match status" value="7"/>
</dbReference>
<dbReference type="FunFam" id="2.10.25.10:FF:000009">
    <property type="entry name" value="Low-density lipoprotein receptor isoform 1"/>
    <property type="match status" value="1"/>
</dbReference>
<dbReference type="GO" id="GO:0042562">
    <property type="term" value="F:hormone binding"/>
    <property type="evidence" value="ECO:0007669"/>
    <property type="project" value="TreeGrafter"/>
</dbReference>
<dbReference type="InterPro" id="IPR009030">
    <property type="entry name" value="Growth_fac_rcpt_cys_sf"/>
</dbReference>
<accession>A0A8C6S737</accession>
<dbReference type="FunFam" id="4.10.400.10:FF:000113">
    <property type="entry name" value="Low-density lipoprotein receptor-related protein 8"/>
    <property type="match status" value="1"/>
</dbReference>
<feature type="disulfide bond" evidence="14">
    <location>
        <begin position="251"/>
        <end position="266"/>
    </location>
</feature>
<dbReference type="InterPro" id="IPR051221">
    <property type="entry name" value="LDLR-related"/>
</dbReference>
<dbReference type="SUPFAM" id="SSF63825">
    <property type="entry name" value="YWTD domain"/>
    <property type="match status" value="1"/>
</dbReference>
<feature type="disulfide bond" evidence="14">
    <location>
        <begin position="239"/>
        <end position="257"/>
    </location>
</feature>
<dbReference type="Gene3D" id="2.120.10.30">
    <property type="entry name" value="TolB, C-terminal domain"/>
    <property type="match status" value="1"/>
</dbReference>
<keyword evidence="9 16" id="KW-1133">Transmembrane helix</keyword>
<dbReference type="PRINTS" id="PR00261">
    <property type="entry name" value="LDLRECEPTOR"/>
</dbReference>
<dbReference type="Pfam" id="PF00058">
    <property type="entry name" value="Ldl_recept_b"/>
    <property type="match status" value="4"/>
</dbReference>
<evidence type="ECO:0000256" key="7">
    <source>
        <dbReference type="ARBA" id="ARBA00022729"/>
    </source>
</evidence>
<dbReference type="Gene3D" id="2.10.25.10">
    <property type="entry name" value="Laminin"/>
    <property type="match status" value="3"/>
</dbReference>
<dbReference type="PROSITE" id="PS01186">
    <property type="entry name" value="EGF_2"/>
    <property type="match status" value="1"/>
</dbReference>
<feature type="signal peptide" evidence="17">
    <location>
        <begin position="1"/>
        <end position="23"/>
    </location>
</feature>
<dbReference type="InterPro" id="IPR036055">
    <property type="entry name" value="LDL_receptor-like_sf"/>
</dbReference>
<evidence type="ECO:0000256" key="11">
    <source>
        <dbReference type="ARBA" id="ARBA00023157"/>
    </source>
</evidence>
<dbReference type="PROSITE" id="PS50068">
    <property type="entry name" value="LDLRA_2"/>
    <property type="match status" value="7"/>
</dbReference>
<keyword evidence="3" id="KW-1003">Cell membrane</keyword>
<feature type="disulfide bond" evidence="14">
    <location>
        <begin position="142"/>
        <end position="154"/>
    </location>
</feature>
<sequence length="766" mass="84944">VQQFLNWSLWVVICVYFLLFTDAACSDTQLQCNNGRCITRRWICDGRDDCGDGTDELPAKRCSESEFNCGSPMNQCIPGGWHCDGKADCKNGADEANCTAKICKNTEFQCANGQCISKSFVCDHDRDCSDGSDELSCPKPRCNTRSFQCNNTVCVPLLWRCDGDVDCADGSDEWPETCAGQETQKKPEPCGPHQFQCANGKCIHRIWRCDNSPDCEDESDEANCSKYSRPACKADEFQCSDGTCVHGSLQCNGVFNCGDHSDEAGCETGLWGPHPVQCLSGECISSDKVCDTRNDCKDKSDEPAECGIDECSTGNGGCSHICNILTLGFNCSCPVGYSLKPDKKTCEDIDECAMPETCSQICINFDGGYRCDCKDGYEIDPATNTCKAASGSAPVLYFTNRHDVRMVTVDASEYTRLIPDLKNAVALDVNIPTKTLFWSDLSEKKIYSDIEAPEGIAVDWIHGNIYWTDSKLKTISVATTDGSKRKTLISEKLEEPRAITVDPVNNFMYWTDWGEEAKIEKSGLNGADRVVIRLYWVDSKRHTLSSADVNGGSRHTIIFDEKHLSHPLDKVYWSDFGTKAIFSASRLTGSGITELAYDLEHPEDIVLYQELKQPNGTNHCQSSNSVNGGCEFLCLPAPRINTRSALYTCACPDHMTMATDNRKCVGGTIYTTTTASPKPTTSNASEKIATAHVIMSLLVFGAVLLWRNWRLKNTNTIHFINPVYQKTTDDEVHICQNTSQGYIYPEVTYSDVTVRKLFIFYTRFTF</sequence>
<evidence type="ECO:0000256" key="8">
    <source>
        <dbReference type="ARBA" id="ARBA00022737"/>
    </source>
</evidence>
<evidence type="ECO:0000256" key="16">
    <source>
        <dbReference type="SAM" id="Phobius"/>
    </source>
</evidence>
<dbReference type="AlphaFoldDB" id="A0A8C6S737"/>
<dbReference type="InterPro" id="IPR018097">
    <property type="entry name" value="EGF_Ca-bd_CS"/>
</dbReference>
<keyword evidence="10 16" id="KW-0472">Membrane</keyword>
<dbReference type="SMART" id="SM00179">
    <property type="entry name" value="EGF_CA"/>
    <property type="match status" value="2"/>
</dbReference>
<feature type="disulfide bond" evidence="14">
    <location>
        <begin position="278"/>
        <end position="296"/>
    </location>
</feature>
<dbReference type="CDD" id="cd00054">
    <property type="entry name" value="EGF_CA"/>
    <property type="match status" value="1"/>
</dbReference>
<dbReference type="SMART" id="SM00192">
    <property type="entry name" value="LDLa"/>
    <property type="match status" value="7"/>
</dbReference>
<evidence type="ECO:0000256" key="12">
    <source>
        <dbReference type="ARBA" id="ARBA00023170"/>
    </source>
</evidence>
<evidence type="ECO:0000256" key="13">
    <source>
        <dbReference type="ARBA" id="ARBA00023180"/>
    </source>
</evidence>
<evidence type="ECO:0000313" key="20">
    <source>
        <dbReference type="Proteomes" id="UP000694523"/>
    </source>
</evidence>
<dbReference type="Gene3D" id="4.10.400.10">
    <property type="entry name" value="Low-density Lipoprotein Receptor"/>
    <property type="match status" value="7"/>
</dbReference>
<keyword evidence="5" id="KW-0254">Endocytosis</keyword>
<feature type="disulfide bond" evidence="14">
    <location>
        <begin position="103"/>
        <end position="115"/>
    </location>
</feature>
<dbReference type="GO" id="GO:0043235">
    <property type="term" value="C:receptor complex"/>
    <property type="evidence" value="ECO:0007669"/>
    <property type="project" value="TreeGrafter"/>
</dbReference>
<evidence type="ECO:0000256" key="6">
    <source>
        <dbReference type="ARBA" id="ARBA00022692"/>
    </source>
</evidence>
<dbReference type="InterPro" id="IPR001881">
    <property type="entry name" value="EGF-like_Ca-bd_dom"/>
</dbReference>